<reference evidence="2" key="1">
    <citation type="journal article" date="2023" name="bioRxiv">
        <title>Improved chromosome-level genome assembly for marigold (Tagetes erecta).</title>
        <authorList>
            <person name="Jiang F."/>
            <person name="Yuan L."/>
            <person name="Wang S."/>
            <person name="Wang H."/>
            <person name="Xu D."/>
            <person name="Wang A."/>
            <person name="Fan W."/>
        </authorList>
    </citation>
    <scope>NUCLEOTIDE SEQUENCE</scope>
    <source>
        <strain evidence="2">WSJ</strain>
        <tissue evidence="2">Leaf</tissue>
    </source>
</reference>
<feature type="domain" description="F-box" evidence="1">
    <location>
        <begin position="56"/>
        <end position="103"/>
    </location>
</feature>
<evidence type="ECO:0000259" key="1">
    <source>
        <dbReference type="PROSITE" id="PS50181"/>
    </source>
</evidence>
<dbReference type="Gene3D" id="1.20.1280.50">
    <property type="match status" value="1"/>
</dbReference>
<accession>A0AAD8JXX0</accession>
<dbReference type="Pfam" id="PF24758">
    <property type="entry name" value="LRR_At5g56370"/>
    <property type="match status" value="1"/>
</dbReference>
<evidence type="ECO:0000313" key="2">
    <source>
        <dbReference type="EMBL" id="KAK1409570.1"/>
    </source>
</evidence>
<organism evidence="2 3">
    <name type="scientific">Tagetes erecta</name>
    <name type="common">African marigold</name>
    <dbReference type="NCBI Taxonomy" id="13708"/>
    <lineage>
        <taxon>Eukaryota</taxon>
        <taxon>Viridiplantae</taxon>
        <taxon>Streptophyta</taxon>
        <taxon>Embryophyta</taxon>
        <taxon>Tracheophyta</taxon>
        <taxon>Spermatophyta</taxon>
        <taxon>Magnoliopsida</taxon>
        <taxon>eudicotyledons</taxon>
        <taxon>Gunneridae</taxon>
        <taxon>Pentapetalae</taxon>
        <taxon>asterids</taxon>
        <taxon>campanulids</taxon>
        <taxon>Asterales</taxon>
        <taxon>Asteraceae</taxon>
        <taxon>Asteroideae</taxon>
        <taxon>Heliantheae alliance</taxon>
        <taxon>Tageteae</taxon>
        <taxon>Tagetes</taxon>
    </lineage>
</organism>
<keyword evidence="3" id="KW-1185">Reference proteome</keyword>
<dbReference type="InterPro" id="IPR001810">
    <property type="entry name" value="F-box_dom"/>
</dbReference>
<protein>
    <recommendedName>
        <fullName evidence="1">F-box domain-containing protein</fullName>
    </recommendedName>
</protein>
<dbReference type="InterPro" id="IPR032675">
    <property type="entry name" value="LRR_dom_sf"/>
</dbReference>
<comment type="caution">
    <text evidence="2">The sequence shown here is derived from an EMBL/GenBank/DDBJ whole genome shotgun (WGS) entry which is preliminary data.</text>
</comment>
<dbReference type="PROSITE" id="PS50181">
    <property type="entry name" value="FBOX"/>
    <property type="match status" value="1"/>
</dbReference>
<dbReference type="Proteomes" id="UP001229421">
    <property type="component" value="Unassembled WGS sequence"/>
</dbReference>
<gene>
    <name evidence="2" type="ORF">QVD17_36097</name>
</gene>
<dbReference type="EMBL" id="JAUHHV010000010">
    <property type="protein sequence ID" value="KAK1409570.1"/>
    <property type="molecule type" value="Genomic_DNA"/>
</dbReference>
<dbReference type="Gene3D" id="3.80.10.10">
    <property type="entry name" value="Ribonuclease Inhibitor"/>
    <property type="match status" value="1"/>
</dbReference>
<evidence type="ECO:0000313" key="3">
    <source>
        <dbReference type="Proteomes" id="UP001229421"/>
    </source>
</evidence>
<proteinExistence type="predicted"/>
<sequence length="356" mass="41054">MARRCSLCNNTGHNSRTCTLRANASDMKKKSTSSNRKKTVNAKAMMPSTSNGKQHMRNWLDLPSDVTANILNRIGMVDIFKNCQRVCTAWHKICKDPAMWRVINMNDLMRSNSYGKTGKIMCKHAVDRSQGQLVDFTLEYDADLLEYVADRSSQLRRLELASAYLTSTWIKAVMKFPLLEELNVHLIQLSKEDIETVARYCPMLKTLKLNGREQKLQASYIDESSLKSYNETAIAIGQNLSELRHLELIGNNMTNIGLEAILDNCHHLETLDLRSCFNIVHNEDLKKKCVEKIKYLKFPNDSLEGYRYRCIPDSEYYEDYWSCGCDCGLSDTPEENRNFGNNIDDYDIDAYYDQFY</sequence>
<dbReference type="PANTHER" id="PTHR38926:SF80">
    <property type="entry name" value="F-BOX DOMAIN, LEUCINE-RICH REPEAT DOMAIN SUPERFAMILY"/>
    <property type="match status" value="1"/>
</dbReference>
<name>A0AAD8JXX0_TARER</name>
<dbReference type="AlphaFoldDB" id="A0AAD8JXX0"/>
<dbReference type="PANTHER" id="PTHR38926">
    <property type="entry name" value="F-BOX DOMAIN CONTAINING PROTEIN, EXPRESSED"/>
    <property type="match status" value="1"/>
</dbReference>
<dbReference type="InterPro" id="IPR055411">
    <property type="entry name" value="LRR_FXL15/At3g58940/PEG3-like"/>
</dbReference>
<dbReference type="Pfam" id="PF12937">
    <property type="entry name" value="F-box-like"/>
    <property type="match status" value="1"/>
</dbReference>
<dbReference type="SUPFAM" id="SSF52047">
    <property type="entry name" value="RNI-like"/>
    <property type="match status" value="1"/>
</dbReference>
<dbReference type="CDD" id="cd22164">
    <property type="entry name" value="F-box_AtSKIP19-like"/>
    <property type="match status" value="1"/>
</dbReference>
<dbReference type="SUPFAM" id="SSF81383">
    <property type="entry name" value="F-box domain"/>
    <property type="match status" value="1"/>
</dbReference>
<dbReference type="InterPro" id="IPR036047">
    <property type="entry name" value="F-box-like_dom_sf"/>
</dbReference>